<proteinExistence type="predicted"/>
<dbReference type="EMBL" id="VDMD01000077">
    <property type="protein sequence ID" value="TRM56241.1"/>
    <property type="molecule type" value="Genomic_DNA"/>
</dbReference>
<comment type="caution">
    <text evidence="1">The sequence shown here is derived from an EMBL/GenBank/DDBJ whole genome shotgun (WGS) entry which is preliminary data.</text>
</comment>
<name>A0A550BUM1_9AGAR</name>
<evidence type="ECO:0000313" key="1">
    <source>
        <dbReference type="EMBL" id="TRM56241.1"/>
    </source>
</evidence>
<reference evidence="1 2" key="1">
    <citation type="journal article" date="2019" name="New Phytol.">
        <title>Comparative genomics reveals unique wood-decay strategies and fruiting body development in the Schizophyllaceae.</title>
        <authorList>
            <person name="Almasi E."/>
            <person name="Sahu N."/>
            <person name="Krizsan K."/>
            <person name="Balint B."/>
            <person name="Kovacs G.M."/>
            <person name="Kiss B."/>
            <person name="Cseklye J."/>
            <person name="Drula E."/>
            <person name="Henrissat B."/>
            <person name="Nagy I."/>
            <person name="Chovatia M."/>
            <person name="Adam C."/>
            <person name="LaButti K."/>
            <person name="Lipzen A."/>
            <person name="Riley R."/>
            <person name="Grigoriev I.V."/>
            <person name="Nagy L.G."/>
        </authorList>
    </citation>
    <scope>NUCLEOTIDE SEQUENCE [LARGE SCALE GENOMIC DNA]</scope>
    <source>
        <strain evidence="1 2">NL-1724</strain>
    </source>
</reference>
<dbReference type="AlphaFoldDB" id="A0A550BUM1"/>
<accession>A0A550BUM1</accession>
<dbReference type="Proteomes" id="UP000320762">
    <property type="component" value="Unassembled WGS sequence"/>
</dbReference>
<gene>
    <name evidence="1" type="ORF">BD626DRAFT_259018</name>
</gene>
<evidence type="ECO:0000313" key="2">
    <source>
        <dbReference type="Proteomes" id="UP000320762"/>
    </source>
</evidence>
<organism evidence="1 2">
    <name type="scientific">Schizophyllum amplum</name>
    <dbReference type="NCBI Taxonomy" id="97359"/>
    <lineage>
        <taxon>Eukaryota</taxon>
        <taxon>Fungi</taxon>
        <taxon>Dikarya</taxon>
        <taxon>Basidiomycota</taxon>
        <taxon>Agaricomycotina</taxon>
        <taxon>Agaricomycetes</taxon>
        <taxon>Agaricomycetidae</taxon>
        <taxon>Agaricales</taxon>
        <taxon>Schizophyllaceae</taxon>
        <taxon>Schizophyllum</taxon>
    </lineage>
</organism>
<sequence length="150" mass="16508">MDASSSIHDGAFLSSDCRPPFRESSHGTIYSHQSVDVRPLRPELSSLCFFSVRCEVPWYSTFQRVINASSPLRRQIYTLLRAPEGGDAWGHPFIQCGRLGGLAMRSAYAPPPPALRKGLNEDRRARMSSLSERIAEAGACSDVTHVDSAV</sequence>
<keyword evidence="2" id="KW-1185">Reference proteome</keyword>
<protein>
    <submittedName>
        <fullName evidence="1">Uncharacterized protein</fullName>
    </submittedName>
</protein>